<feature type="coiled-coil region" evidence="1">
    <location>
        <begin position="125"/>
        <end position="152"/>
    </location>
</feature>
<evidence type="ECO:0000256" key="2">
    <source>
        <dbReference type="SAM" id="MobiDB-lite"/>
    </source>
</evidence>
<feature type="coiled-coil region" evidence="1">
    <location>
        <begin position="265"/>
        <end position="292"/>
    </location>
</feature>
<feature type="non-terminal residue" evidence="3">
    <location>
        <position position="441"/>
    </location>
</feature>
<dbReference type="AlphaFoldDB" id="X1FNY0"/>
<sequence>ELDALIERKDTIVALLIKESDSKHNDVIANGREKFDRETAYIEQFKEIHNALEVESNAKILEMTESSKATRERAAAMVSELQTQARSVQLETQARVDELDEQIKSTAIQTKSEADRLNATREAILRDAVAQVKELRTKADTIQSNLADEEYQLKLIEAASARTEAQAKTQEKSANAPTRFEKTMAEIDRLRAEIHHHQDSSVANYESMLAETQAKLDDELNEVKKLRVSSDRVEQVARAEFVKAEAAARAEAVRQTAIHAEAVAEAQKLQIIAEAEAEAARIKQEVLDEIASKKADNKVEIDNNTTPVPEPTEEQQEELHGVPDVPQVEAVVARIEPDHVADYRTSFAEVMRTRAQANAYELVTEATFAEAKTTLLAVKTQEYAIASEQLAIADALEAQARARFSEIETKTEKEMDVVESKYRQHLVQAESFRKETEAEVI</sequence>
<accession>X1FNY0</accession>
<organism evidence="3">
    <name type="scientific">marine sediment metagenome</name>
    <dbReference type="NCBI Taxonomy" id="412755"/>
    <lineage>
        <taxon>unclassified sequences</taxon>
        <taxon>metagenomes</taxon>
        <taxon>ecological metagenomes</taxon>
    </lineage>
</organism>
<evidence type="ECO:0000256" key="1">
    <source>
        <dbReference type="SAM" id="Coils"/>
    </source>
</evidence>
<gene>
    <name evidence="3" type="ORF">S03H2_12802</name>
</gene>
<feature type="coiled-coil region" evidence="1">
    <location>
        <begin position="202"/>
        <end position="229"/>
    </location>
</feature>
<proteinExistence type="predicted"/>
<feature type="region of interest" description="Disordered" evidence="2">
    <location>
        <begin position="301"/>
        <end position="321"/>
    </location>
</feature>
<dbReference type="EMBL" id="BARU01006506">
    <property type="protein sequence ID" value="GAH47396.1"/>
    <property type="molecule type" value="Genomic_DNA"/>
</dbReference>
<feature type="non-terminal residue" evidence="3">
    <location>
        <position position="1"/>
    </location>
</feature>
<protein>
    <submittedName>
        <fullName evidence="3">Uncharacterized protein</fullName>
    </submittedName>
</protein>
<evidence type="ECO:0000313" key="3">
    <source>
        <dbReference type="EMBL" id="GAH47396.1"/>
    </source>
</evidence>
<name>X1FNY0_9ZZZZ</name>
<reference evidence="3" key="1">
    <citation type="journal article" date="2014" name="Front. Microbiol.">
        <title>High frequency of phylogenetically diverse reductive dehalogenase-homologous genes in deep subseafloor sedimentary metagenomes.</title>
        <authorList>
            <person name="Kawai M."/>
            <person name="Futagami T."/>
            <person name="Toyoda A."/>
            <person name="Takaki Y."/>
            <person name="Nishi S."/>
            <person name="Hori S."/>
            <person name="Arai W."/>
            <person name="Tsubouchi T."/>
            <person name="Morono Y."/>
            <person name="Uchiyama I."/>
            <person name="Ito T."/>
            <person name="Fujiyama A."/>
            <person name="Inagaki F."/>
            <person name="Takami H."/>
        </authorList>
    </citation>
    <scope>NUCLEOTIDE SEQUENCE</scope>
    <source>
        <strain evidence="3">Expedition CK06-06</strain>
    </source>
</reference>
<comment type="caution">
    <text evidence="3">The sequence shown here is derived from an EMBL/GenBank/DDBJ whole genome shotgun (WGS) entry which is preliminary data.</text>
</comment>
<keyword evidence="1" id="KW-0175">Coiled coil</keyword>